<dbReference type="Gene3D" id="3.20.130.10">
    <property type="entry name" value="Fe-S hydro-lyase, tartrate dehydratase beta-type, catalytic domain"/>
    <property type="match status" value="1"/>
</dbReference>
<dbReference type="InterPro" id="IPR004647">
    <property type="entry name" value="Fe-S_hydro-lyase_TtdB-typ_cat"/>
</dbReference>
<dbReference type="PANTHER" id="PTHR43351:SF2">
    <property type="entry name" value="L(+)-TARTRATE DEHYDRATASE SUBUNIT BETA-RELATED"/>
    <property type="match status" value="1"/>
</dbReference>
<dbReference type="Proteomes" id="UP000512167">
    <property type="component" value="Chromosome"/>
</dbReference>
<evidence type="ECO:0000256" key="2">
    <source>
        <dbReference type="ARBA" id="ARBA00023239"/>
    </source>
</evidence>
<dbReference type="KEGG" id="tbk:HF295_00570"/>
<sequence length="173" mass="19086">MEKKLTTPISDELRRSLRAGEEVLITGYIYTGRDAAHKLLIDAIDNNQELPFDVKDQVIYYVGPTPARPGQVIGACGPTSSYRMDQFSPKLMDKGLKVMIGKGPRSQEFIEELKKHQAVYLLAIGGLGAKLSQAVKENITIAYPHLESEAIRQLKVVEFPAIVAIDSLGQSVF</sequence>
<keyword evidence="2 4" id="KW-0456">Lyase</keyword>
<dbReference type="GO" id="GO:0016836">
    <property type="term" value="F:hydro-lyase activity"/>
    <property type="evidence" value="ECO:0007669"/>
    <property type="project" value="InterPro"/>
</dbReference>
<feature type="domain" description="Fe-S hydro-lyase tartrate dehydratase beta-type catalytic" evidence="3">
    <location>
        <begin position="6"/>
        <end position="173"/>
    </location>
</feature>
<evidence type="ECO:0000313" key="4">
    <source>
        <dbReference type="EMBL" id="QLY39431.1"/>
    </source>
</evidence>
<dbReference type="AlphaFoldDB" id="A0A7L6N1H3"/>
<accession>A0A7L6N1H3</accession>
<proteinExistence type="inferred from homology"/>
<dbReference type="Pfam" id="PF05683">
    <property type="entry name" value="Fumerase_C"/>
    <property type="match status" value="1"/>
</dbReference>
<comment type="similarity">
    <text evidence="1">Belongs to the class-I fumarase family.</text>
</comment>
<evidence type="ECO:0000256" key="1">
    <source>
        <dbReference type="ARBA" id="ARBA00008876"/>
    </source>
</evidence>
<dbReference type="NCBIfam" id="TIGR00723">
    <property type="entry name" value="ttdB_fumA_fumB"/>
    <property type="match status" value="1"/>
</dbReference>
<name>A0A7L6N1H3_9MOLU</name>
<keyword evidence="5" id="KW-1185">Reference proteome</keyword>
<protein>
    <submittedName>
        <fullName evidence="4">Fe-S-containing hydro-lyase</fullName>
    </submittedName>
</protein>
<dbReference type="RefSeq" id="WP_312031898.1">
    <property type="nucleotide sequence ID" value="NZ_CP051151.1"/>
</dbReference>
<dbReference type="InterPro" id="IPR036660">
    <property type="entry name" value="Fe-S_hydroAse_TtdB_cat_sf"/>
</dbReference>
<dbReference type="EMBL" id="CP051151">
    <property type="protein sequence ID" value="QLY39431.1"/>
    <property type="molecule type" value="Genomic_DNA"/>
</dbReference>
<gene>
    <name evidence="4" type="ORF">HF295_00570</name>
</gene>
<dbReference type="PANTHER" id="PTHR43351">
    <property type="entry name" value="L(+)-TARTRATE DEHYDRATASE SUBUNIT BETA"/>
    <property type="match status" value="1"/>
</dbReference>
<dbReference type="SUPFAM" id="SSF117457">
    <property type="entry name" value="FumA C-terminal domain-like"/>
    <property type="match status" value="1"/>
</dbReference>
<organism evidence="4 5">
    <name type="scientific">Hujiaoplasma nucleasis</name>
    <dbReference type="NCBI Taxonomy" id="2725268"/>
    <lineage>
        <taxon>Bacteria</taxon>
        <taxon>Bacillati</taxon>
        <taxon>Mycoplasmatota</taxon>
        <taxon>Mollicutes</taxon>
        <taxon>Candidatus Izemoplasmatales</taxon>
        <taxon>Hujiaoplasmataceae</taxon>
        <taxon>Hujiaoplasma</taxon>
    </lineage>
</organism>
<dbReference type="NCBIfam" id="NF005310">
    <property type="entry name" value="PRK06842.1"/>
    <property type="match status" value="1"/>
</dbReference>
<evidence type="ECO:0000313" key="5">
    <source>
        <dbReference type="Proteomes" id="UP000512167"/>
    </source>
</evidence>
<evidence type="ECO:0000259" key="3">
    <source>
        <dbReference type="Pfam" id="PF05683"/>
    </source>
</evidence>
<reference evidence="4 5" key="1">
    <citation type="submission" date="2020-04" db="EMBL/GenBank/DDBJ databases">
        <authorList>
            <person name="Zheng R.K."/>
            <person name="Sun C.M."/>
        </authorList>
    </citation>
    <scope>NUCLEOTIDE SEQUENCE [LARGE SCALE GENOMIC DNA]</scope>
    <source>
        <strain evidence="5">zrk29</strain>
    </source>
</reference>